<name>A0AAN8U3F1_SOLBU</name>
<dbReference type="Proteomes" id="UP001371456">
    <property type="component" value="Unassembled WGS sequence"/>
</dbReference>
<proteinExistence type="predicted"/>
<dbReference type="AlphaFoldDB" id="A0AAN8U3F1"/>
<accession>A0AAN8U3F1</accession>
<protein>
    <submittedName>
        <fullName evidence="1">Uncharacterized protein</fullName>
    </submittedName>
</protein>
<keyword evidence="2" id="KW-1185">Reference proteome</keyword>
<organism evidence="1 2">
    <name type="scientific">Solanum bulbocastanum</name>
    <name type="common">Wild potato</name>
    <dbReference type="NCBI Taxonomy" id="147425"/>
    <lineage>
        <taxon>Eukaryota</taxon>
        <taxon>Viridiplantae</taxon>
        <taxon>Streptophyta</taxon>
        <taxon>Embryophyta</taxon>
        <taxon>Tracheophyta</taxon>
        <taxon>Spermatophyta</taxon>
        <taxon>Magnoliopsida</taxon>
        <taxon>eudicotyledons</taxon>
        <taxon>Gunneridae</taxon>
        <taxon>Pentapetalae</taxon>
        <taxon>asterids</taxon>
        <taxon>lamiids</taxon>
        <taxon>Solanales</taxon>
        <taxon>Solanaceae</taxon>
        <taxon>Solanoideae</taxon>
        <taxon>Solaneae</taxon>
        <taxon>Solanum</taxon>
    </lineage>
</organism>
<comment type="caution">
    <text evidence="1">The sequence shown here is derived from an EMBL/GenBank/DDBJ whole genome shotgun (WGS) entry which is preliminary data.</text>
</comment>
<evidence type="ECO:0000313" key="1">
    <source>
        <dbReference type="EMBL" id="KAK6795773.1"/>
    </source>
</evidence>
<dbReference type="EMBL" id="JBANQN010000003">
    <property type="protein sequence ID" value="KAK6795773.1"/>
    <property type="molecule type" value="Genomic_DNA"/>
</dbReference>
<sequence length="157" mass="18466">MSNNSLFARVEIGMRLKKYYLSLLLYLNVSDSFSFTTIQVTAPRLRVFHFISRDGNFAADMDIHACKMIREFHLNCSKFPNGLDPENFCSDFPHLETLLLGPCQTEKPITISTWFLTLRSHLENFSNHNTTLELRIRKQMNHLCTIYMYEDKFIWTS</sequence>
<reference evidence="1 2" key="1">
    <citation type="submission" date="2024-02" db="EMBL/GenBank/DDBJ databases">
        <title>de novo genome assembly of Solanum bulbocastanum strain 11H21.</title>
        <authorList>
            <person name="Hosaka A.J."/>
        </authorList>
    </citation>
    <scope>NUCLEOTIDE SEQUENCE [LARGE SCALE GENOMIC DNA]</scope>
    <source>
        <tissue evidence="1">Young leaves</tissue>
    </source>
</reference>
<gene>
    <name evidence="1" type="ORF">RDI58_009228</name>
</gene>
<evidence type="ECO:0000313" key="2">
    <source>
        <dbReference type="Proteomes" id="UP001371456"/>
    </source>
</evidence>